<dbReference type="GO" id="GO:0004174">
    <property type="term" value="F:electron-transferring-flavoprotein dehydrogenase activity"/>
    <property type="evidence" value="ECO:0007669"/>
    <property type="project" value="TreeGrafter"/>
</dbReference>
<evidence type="ECO:0000313" key="3">
    <source>
        <dbReference type="EMBL" id="OOF93892.1"/>
    </source>
</evidence>
<reference evidence="4" key="1">
    <citation type="journal article" date="2017" name="Genome Biol.">
        <title>Comparative genomics reveals high biological diversity and specific adaptations in the industrially and medically important fungal genus Aspergillus.</title>
        <authorList>
            <person name="de Vries R.P."/>
            <person name="Riley R."/>
            <person name="Wiebenga A."/>
            <person name="Aguilar-Osorio G."/>
            <person name="Amillis S."/>
            <person name="Uchima C.A."/>
            <person name="Anderluh G."/>
            <person name="Asadollahi M."/>
            <person name="Askin M."/>
            <person name="Barry K."/>
            <person name="Battaglia E."/>
            <person name="Bayram O."/>
            <person name="Benocci T."/>
            <person name="Braus-Stromeyer S.A."/>
            <person name="Caldana C."/>
            <person name="Canovas D."/>
            <person name="Cerqueira G.C."/>
            <person name="Chen F."/>
            <person name="Chen W."/>
            <person name="Choi C."/>
            <person name="Clum A."/>
            <person name="Dos Santos R.A."/>
            <person name="Damasio A.R."/>
            <person name="Diallinas G."/>
            <person name="Emri T."/>
            <person name="Fekete E."/>
            <person name="Flipphi M."/>
            <person name="Freyberg S."/>
            <person name="Gallo A."/>
            <person name="Gournas C."/>
            <person name="Habgood R."/>
            <person name="Hainaut M."/>
            <person name="Harispe M.L."/>
            <person name="Henrissat B."/>
            <person name="Hilden K.S."/>
            <person name="Hope R."/>
            <person name="Hossain A."/>
            <person name="Karabika E."/>
            <person name="Karaffa L."/>
            <person name="Karanyi Z."/>
            <person name="Krasevec N."/>
            <person name="Kuo A."/>
            <person name="Kusch H."/>
            <person name="LaButti K."/>
            <person name="Lagendijk E.L."/>
            <person name="Lapidus A."/>
            <person name="Levasseur A."/>
            <person name="Lindquist E."/>
            <person name="Lipzen A."/>
            <person name="Logrieco A.F."/>
            <person name="MacCabe A."/>
            <person name="Maekelae M.R."/>
            <person name="Malavazi I."/>
            <person name="Melin P."/>
            <person name="Meyer V."/>
            <person name="Mielnichuk N."/>
            <person name="Miskei M."/>
            <person name="Molnar A.P."/>
            <person name="Mule G."/>
            <person name="Ngan C.Y."/>
            <person name="Orejas M."/>
            <person name="Orosz E."/>
            <person name="Ouedraogo J.P."/>
            <person name="Overkamp K.M."/>
            <person name="Park H.-S."/>
            <person name="Perrone G."/>
            <person name="Piumi F."/>
            <person name="Punt P.J."/>
            <person name="Ram A.F."/>
            <person name="Ramon A."/>
            <person name="Rauscher S."/>
            <person name="Record E."/>
            <person name="Riano-Pachon D.M."/>
            <person name="Robert V."/>
            <person name="Roehrig J."/>
            <person name="Ruller R."/>
            <person name="Salamov A."/>
            <person name="Salih N.S."/>
            <person name="Samson R.A."/>
            <person name="Sandor E."/>
            <person name="Sanguinetti M."/>
            <person name="Schuetze T."/>
            <person name="Sepcic K."/>
            <person name="Shelest E."/>
            <person name="Sherlock G."/>
            <person name="Sophianopoulou V."/>
            <person name="Squina F.M."/>
            <person name="Sun H."/>
            <person name="Susca A."/>
            <person name="Todd R.B."/>
            <person name="Tsang A."/>
            <person name="Unkles S.E."/>
            <person name="van de Wiele N."/>
            <person name="van Rossen-Uffink D."/>
            <person name="Oliveira J.V."/>
            <person name="Vesth T.C."/>
            <person name="Visser J."/>
            <person name="Yu J.-H."/>
            <person name="Zhou M."/>
            <person name="Andersen M.R."/>
            <person name="Archer D.B."/>
            <person name="Baker S.E."/>
            <person name="Benoit I."/>
            <person name="Brakhage A.A."/>
            <person name="Braus G.H."/>
            <person name="Fischer R."/>
            <person name="Frisvad J.C."/>
            <person name="Goldman G.H."/>
            <person name="Houbraken J."/>
            <person name="Oakley B."/>
            <person name="Pocsi I."/>
            <person name="Scazzocchio C."/>
            <person name="Seiboth B."/>
            <person name="vanKuyk P.A."/>
            <person name="Wortman J."/>
            <person name="Dyer P.S."/>
            <person name="Grigoriev I.V."/>
        </authorList>
    </citation>
    <scope>NUCLEOTIDE SEQUENCE [LARGE SCALE GENOMIC DNA]</scope>
    <source>
        <strain evidence="4">ITEM 5010</strain>
    </source>
</reference>
<keyword evidence="4" id="KW-1185">Reference proteome</keyword>
<dbReference type="GO" id="GO:0005737">
    <property type="term" value="C:cytoplasm"/>
    <property type="evidence" value="ECO:0007669"/>
    <property type="project" value="TreeGrafter"/>
</dbReference>
<dbReference type="GO" id="GO:0050660">
    <property type="term" value="F:flavin adenine dinucleotide binding"/>
    <property type="evidence" value="ECO:0007669"/>
    <property type="project" value="TreeGrafter"/>
</dbReference>
<feature type="region of interest" description="Disordered" evidence="1">
    <location>
        <begin position="356"/>
        <end position="375"/>
    </location>
</feature>
<dbReference type="SUPFAM" id="SSF51905">
    <property type="entry name" value="FAD/NAD(P)-binding domain"/>
    <property type="match status" value="1"/>
</dbReference>
<dbReference type="EMBL" id="KV907503">
    <property type="protein sequence ID" value="OOF93892.1"/>
    <property type="molecule type" value="Genomic_DNA"/>
</dbReference>
<dbReference type="OrthoDB" id="202203at2759"/>
<dbReference type="Proteomes" id="UP000188318">
    <property type="component" value="Unassembled WGS sequence"/>
</dbReference>
<evidence type="ECO:0000256" key="1">
    <source>
        <dbReference type="SAM" id="MobiDB-lite"/>
    </source>
</evidence>
<dbReference type="PANTHER" id="PTHR43735">
    <property type="entry name" value="APOPTOSIS-INDUCING FACTOR 1"/>
    <property type="match status" value="1"/>
</dbReference>
<sequence>MTPAVVSTALLDQHVVILGGAYAGLSTVLNLLRICDGTFNHSLKRGGRGQNLPLPRAPRKKPRITILDPRDGFYHAVGTPMAHTSKDYISKPWRTWDEIPELKRGGVSIVKGTAVKADPETKSLLYLSSDSGELQQRSLDYDYLVVATGLRRSWPTIPTATNKAEYSSQAATYIEHMQTCNSIAVIGGGAVGIEMAAEIKHRYPFKNVTLIHSRSSLLSSEPVSVDFRNQVHKVIQNGGVNVLLNNRVLDVTQDHNSSKTITLQNGDVLLADEVIWATSSAAPITNFLPTEALDEKGFINVLPTTQFPPNIPNSASHFAVGDVISTPGIRLAPGAIRMGKIAATNIAQMIVAREDSTSNTPPFPTEQAQSHTKPPKANLKLVIGASGAAYDSKTGDIMWGPEVKQRIFGDDMGLSREFHVFYYYL</sequence>
<dbReference type="Pfam" id="PF07992">
    <property type="entry name" value="Pyr_redox_2"/>
    <property type="match status" value="1"/>
</dbReference>
<dbReference type="STRING" id="602072.A0A1R3RHD1"/>
<dbReference type="PRINTS" id="PR00368">
    <property type="entry name" value="FADPNR"/>
</dbReference>
<organism evidence="3 4">
    <name type="scientific">Aspergillus carbonarius (strain ITEM 5010)</name>
    <dbReference type="NCBI Taxonomy" id="602072"/>
    <lineage>
        <taxon>Eukaryota</taxon>
        <taxon>Fungi</taxon>
        <taxon>Dikarya</taxon>
        <taxon>Ascomycota</taxon>
        <taxon>Pezizomycotina</taxon>
        <taxon>Eurotiomycetes</taxon>
        <taxon>Eurotiomycetidae</taxon>
        <taxon>Eurotiales</taxon>
        <taxon>Aspergillaceae</taxon>
        <taxon>Aspergillus</taxon>
        <taxon>Aspergillus subgen. Circumdati</taxon>
    </lineage>
</organism>
<dbReference type="PANTHER" id="PTHR43735:SF24">
    <property type="entry name" value="NUCLEOTIDE-DISULPHIDE OXIDOREDUCTASE AMID-LIKE, PUTATIVE (AFU_ORTHOLOGUE AFUA_1G17180)-RELATED"/>
    <property type="match status" value="1"/>
</dbReference>
<protein>
    <recommendedName>
        <fullName evidence="2">FAD/NAD(P)-binding domain-containing protein</fullName>
    </recommendedName>
</protein>
<dbReference type="PRINTS" id="PR00411">
    <property type="entry name" value="PNDRDTASEI"/>
</dbReference>
<gene>
    <name evidence="3" type="ORF">ASPCADRAFT_52877</name>
</gene>
<accession>A0A1R3RHD1</accession>
<name>A0A1R3RHD1_ASPC5</name>
<dbReference type="InterPro" id="IPR036188">
    <property type="entry name" value="FAD/NAD-bd_sf"/>
</dbReference>
<dbReference type="OMA" id="MEPKMAL"/>
<evidence type="ECO:0000313" key="4">
    <source>
        <dbReference type="Proteomes" id="UP000188318"/>
    </source>
</evidence>
<feature type="domain" description="FAD/NAD(P)-binding" evidence="2">
    <location>
        <begin position="14"/>
        <end position="339"/>
    </location>
</feature>
<proteinExistence type="predicted"/>
<dbReference type="Gene3D" id="3.50.50.100">
    <property type="match status" value="1"/>
</dbReference>
<dbReference type="AlphaFoldDB" id="A0A1R3RHD1"/>
<dbReference type="VEuPathDB" id="FungiDB:ASPCADRAFT_52877"/>
<dbReference type="InterPro" id="IPR023753">
    <property type="entry name" value="FAD/NAD-binding_dom"/>
</dbReference>
<evidence type="ECO:0000259" key="2">
    <source>
        <dbReference type="Pfam" id="PF07992"/>
    </source>
</evidence>